<name>A0A538T7F4_UNCEI</name>
<reference evidence="10 11" key="1">
    <citation type="journal article" date="2019" name="Nat. Microbiol.">
        <title>Mediterranean grassland soil C-N compound turnover is dependent on rainfall and depth, and is mediated by genomically divergent microorganisms.</title>
        <authorList>
            <person name="Diamond S."/>
            <person name="Andeer P.F."/>
            <person name="Li Z."/>
            <person name="Crits-Christoph A."/>
            <person name="Burstein D."/>
            <person name="Anantharaman K."/>
            <person name="Lane K.R."/>
            <person name="Thomas B.C."/>
            <person name="Pan C."/>
            <person name="Northen T.R."/>
            <person name="Banfield J.F."/>
        </authorList>
    </citation>
    <scope>NUCLEOTIDE SEQUENCE [LARGE SCALE GENOMIC DNA]</scope>
    <source>
        <strain evidence="10">WS_6</strain>
    </source>
</reference>
<dbReference type="InterPro" id="IPR050297">
    <property type="entry name" value="LipidA_mod_glycosyltrf_83"/>
</dbReference>
<dbReference type="EMBL" id="VBOW01000021">
    <property type="protein sequence ID" value="TMQ59555.1"/>
    <property type="molecule type" value="Genomic_DNA"/>
</dbReference>
<dbReference type="GO" id="GO:0005886">
    <property type="term" value="C:plasma membrane"/>
    <property type="evidence" value="ECO:0007669"/>
    <property type="project" value="UniProtKB-SubCell"/>
</dbReference>
<evidence type="ECO:0008006" key="12">
    <source>
        <dbReference type="Google" id="ProtNLM"/>
    </source>
</evidence>
<evidence type="ECO:0000256" key="5">
    <source>
        <dbReference type="ARBA" id="ARBA00022692"/>
    </source>
</evidence>
<gene>
    <name evidence="10" type="ORF">E6K76_04565</name>
</gene>
<evidence type="ECO:0000256" key="1">
    <source>
        <dbReference type="ARBA" id="ARBA00004651"/>
    </source>
</evidence>
<keyword evidence="7 9" id="KW-0472">Membrane</keyword>
<evidence type="ECO:0000256" key="7">
    <source>
        <dbReference type="ARBA" id="ARBA00023136"/>
    </source>
</evidence>
<feature type="transmembrane region" description="Helical" evidence="9">
    <location>
        <begin position="148"/>
        <end position="165"/>
    </location>
</feature>
<proteinExistence type="predicted"/>
<keyword evidence="4" id="KW-0808">Transferase</keyword>
<feature type="transmembrane region" description="Helical" evidence="9">
    <location>
        <begin position="354"/>
        <end position="374"/>
    </location>
</feature>
<feature type="transmembrane region" description="Helical" evidence="9">
    <location>
        <begin position="86"/>
        <end position="109"/>
    </location>
</feature>
<sequence length="595" mass="63842">MNARSRALPLLLLAAAAASLVPFIGYLTDDSFIYLQFAKHLVQGKGFSFNAGEPTYGATSPLWVFLLALTGKVLPMEAAAPRDASWMPALAWVAKAYGAVFHVLTVWLLTRIGRRLGWDEWTSLGLGLLIAAHAWAMRWALSGMESPLATACVALALYGLAGILLQGRPGWGTGMALGLASLARPECHLLAALGLLAVWAGAERGFRRAVELLGGVSLVLLPWLVTAWGWFHTVLPNTAAAKSGAWVRPGLAIAAIHAAFQIELVTDALPLALFVLVLAFGSRSTALPGTRGRRLFWSVCAAWPALLILTFALGGVQVVSRYLLPATPCVLLLGMASLRWVVATSAPRRYALALPVFLCAFTLQNALFTCLVGVPSTRAHTRGLRASLVSIGIWARDRTPPGASFAVPDIGAFGYYSDRPVLDLYGLVTPEIAPVVVREGYDAVVRRLLFEKAGRPDYLIDRHAVRARLADGGDETSPYRFIFAREIPNLGITRPGTYYYSVYAIDWKVVDRTRVRIARSGGVGRRGPIARGASGAYTDAGKTAHLRASPRRQASYIQWLILRGSSPVSGLVRAGPRCAAGSSDRSGSGRRSPPA</sequence>
<dbReference type="GO" id="GO:0016763">
    <property type="term" value="F:pentosyltransferase activity"/>
    <property type="evidence" value="ECO:0007669"/>
    <property type="project" value="TreeGrafter"/>
</dbReference>
<dbReference type="PANTHER" id="PTHR33908:SF11">
    <property type="entry name" value="MEMBRANE PROTEIN"/>
    <property type="match status" value="1"/>
</dbReference>
<comment type="subcellular location">
    <subcellularLocation>
        <location evidence="1">Cell membrane</location>
        <topology evidence="1">Multi-pass membrane protein</topology>
    </subcellularLocation>
</comment>
<feature type="transmembrane region" description="Helical" evidence="9">
    <location>
        <begin position="177"/>
        <end position="200"/>
    </location>
</feature>
<protein>
    <recommendedName>
        <fullName evidence="12">Glycosyltransferase RgtA/B/C/D-like domain-containing protein</fullName>
    </recommendedName>
</protein>
<evidence type="ECO:0000313" key="11">
    <source>
        <dbReference type="Proteomes" id="UP000316852"/>
    </source>
</evidence>
<feature type="transmembrane region" description="Helical" evidence="9">
    <location>
        <begin position="322"/>
        <end position="342"/>
    </location>
</feature>
<accession>A0A538T7F4</accession>
<comment type="caution">
    <text evidence="10">The sequence shown here is derived from an EMBL/GenBank/DDBJ whole genome shotgun (WGS) entry which is preliminary data.</text>
</comment>
<dbReference type="Proteomes" id="UP000316852">
    <property type="component" value="Unassembled WGS sequence"/>
</dbReference>
<keyword evidence="2" id="KW-1003">Cell membrane</keyword>
<organism evidence="10 11">
    <name type="scientific">Eiseniibacteriota bacterium</name>
    <dbReference type="NCBI Taxonomy" id="2212470"/>
    <lineage>
        <taxon>Bacteria</taxon>
        <taxon>Candidatus Eiseniibacteriota</taxon>
    </lineage>
</organism>
<evidence type="ECO:0000256" key="6">
    <source>
        <dbReference type="ARBA" id="ARBA00022989"/>
    </source>
</evidence>
<keyword evidence="6 9" id="KW-1133">Transmembrane helix</keyword>
<evidence type="ECO:0000256" key="4">
    <source>
        <dbReference type="ARBA" id="ARBA00022679"/>
    </source>
</evidence>
<evidence type="ECO:0000256" key="2">
    <source>
        <dbReference type="ARBA" id="ARBA00022475"/>
    </source>
</evidence>
<evidence type="ECO:0000256" key="3">
    <source>
        <dbReference type="ARBA" id="ARBA00022676"/>
    </source>
</evidence>
<evidence type="ECO:0000256" key="8">
    <source>
        <dbReference type="SAM" id="MobiDB-lite"/>
    </source>
</evidence>
<dbReference type="PANTHER" id="PTHR33908">
    <property type="entry name" value="MANNOSYLTRANSFERASE YKCB-RELATED"/>
    <property type="match status" value="1"/>
</dbReference>
<evidence type="ECO:0000256" key="9">
    <source>
        <dbReference type="SAM" id="Phobius"/>
    </source>
</evidence>
<feature type="transmembrane region" description="Helical" evidence="9">
    <location>
        <begin position="294"/>
        <end position="316"/>
    </location>
</feature>
<feature type="transmembrane region" description="Helical" evidence="9">
    <location>
        <begin position="251"/>
        <end position="282"/>
    </location>
</feature>
<dbReference type="AlphaFoldDB" id="A0A538T7F4"/>
<feature type="transmembrane region" description="Helical" evidence="9">
    <location>
        <begin position="212"/>
        <end position="231"/>
    </location>
</feature>
<keyword evidence="3" id="KW-0328">Glycosyltransferase</keyword>
<dbReference type="GO" id="GO:0009103">
    <property type="term" value="P:lipopolysaccharide biosynthetic process"/>
    <property type="evidence" value="ECO:0007669"/>
    <property type="project" value="UniProtKB-ARBA"/>
</dbReference>
<keyword evidence="5 9" id="KW-0812">Transmembrane</keyword>
<feature type="region of interest" description="Disordered" evidence="8">
    <location>
        <begin position="573"/>
        <end position="595"/>
    </location>
</feature>
<evidence type="ECO:0000313" key="10">
    <source>
        <dbReference type="EMBL" id="TMQ59555.1"/>
    </source>
</evidence>
<feature type="compositionally biased region" description="Low complexity" evidence="8">
    <location>
        <begin position="581"/>
        <end position="595"/>
    </location>
</feature>